<accession>A0ABQ0L2D7</accession>
<evidence type="ECO:0000256" key="2">
    <source>
        <dbReference type="ARBA" id="ARBA00004922"/>
    </source>
</evidence>
<dbReference type="PANTHER" id="PTHR11742">
    <property type="entry name" value="MANNOSYL-OLIGOSACCHARIDE ALPHA-1,2-MANNOSIDASE-RELATED"/>
    <property type="match status" value="1"/>
</dbReference>
<reference evidence="12" key="1">
    <citation type="submission" date="2014-09" db="EMBL/GenBank/DDBJ databases">
        <title>Genome sequence of the luminous mushroom Mycena chlorophos for searching fungal bioluminescence genes.</title>
        <authorList>
            <person name="Tanaka Y."/>
            <person name="Kasuga D."/>
            <person name="Oba Y."/>
            <person name="Hase S."/>
            <person name="Sato K."/>
            <person name="Oba Y."/>
            <person name="Sakakibara Y."/>
        </authorList>
    </citation>
    <scope>NUCLEOTIDE SEQUENCE</scope>
</reference>
<dbReference type="PANTHER" id="PTHR11742:SF55">
    <property type="entry name" value="ENDOPLASMIC RETICULUM MANNOSYL-OLIGOSACCHARIDE 1,2-ALPHA-MANNOSIDASE"/>
    <property type="match status" value="1"/>
</dbReference>
<feature type="region of interest" description="Disordered" evidence="11">
    <location>
        <begin position="53"/>
        <end position="96"/>
    </location>
</feature>
<organism evidence="12 13">
    <name type="scientific">Mycena chlorophos</name>
    <name type="common">Agaric fungus</name>
    <name type="synonym">Agaricus chlorophos</name>
    <dbReference type="NCBI Taxonomy" id="658473"/>
    <lineage>
        <taxon>Eukaryota</taxon>
        <taxon>Fungi</taxon>
        <taxon>Dikarya</taxon>
        <taxon>Basidiomycota</taxon>
        <taxon>Agaricomycotina</taxon>
        <taxon>Agaricomycetes</taxon>
        <taxon>Agaricomycetidae</taxon>
        <taxon>Agaricales</taxon>
        <taxon>Marasmiineae</taxon>
        <taxon>Mycenaceae</taxon>
        <taxon>Mycena</taxon>
    </lineage>
</organism>
<evidence type="ECO:0000256" key="6">
    <source>
        <dbReference type="ARBA" id="ARBA00022837"/>
    </source>
</evidence>
<keyword evidence="6" id="KW-0106">Calcium</keyword>
<dbReference type="InterPro" id="IPR050749">
    <property type="entry name" value="Glycosyl_Hydrolase_47"/>
</dbReference>
<keyword evidence="7" id="KW-1015">Disulfide bond</keyword>
<evidence type="ECO:0000313" key="13">
    <source>
        <dbReference type="Proteomes" id="UP000815677"/>
    </source>
</evidence>
<evidence type="ECO:0000256" key="4">
    <source>
        <dbReference type="ARBA" id="ARBA00022723"/>
    </source>
</evidence>
<proteinExistence type="inferred from homology"/>
<dbReference type="Proteomes" id="UP000815677">
    <property type="component" value="Unassembled WGS sequence"/>
</dbReference>
<gene>
    <name evidence="12" type="ORF">MCHLO_02815</name>
</gene>
<dbReference type="PROSITE" id="PS51257">
    <property type="entry name" value="PROKAR_LIPOPROTEIN"/>
    <property type="match status" value="1"/>
</dbReference>
<evidence type="ECO:0000256" key="9">
    <source>
        <dbReference type="ARBA" id="ARBA00048605"/>
    </source>
</evidence>
<keyword evidence="10" id="KW-0326">Glycosidase</keyword>
<dbReference type="Pfam" id="PF01532">
    <property type="entry name" value="Glyco_hydro_47"/>
    <property type="match status" value="1"/>
</dbReference>
<sequence>MRRRSVQFLALLVGCTLTLYFYVSDPFSLSGALGGEGAGDWFDLDYRPQWGGSGAGAAHDDDNWDPELPVEGKPGKGRPYPPPLKPPPKDSDSGPAPVLALLEADERKRDAIVAAFQYAWSAYSKDAWGRDEYSPISHHGHDLGMGGGIGYTIVDALDTMLLMGQPLAADYAKARAWVEKDLTFTRQGQFSTFETTIRVLGGLLSAYHLSQDELYLQHAVDLGERFLPVFDTPSGLPFASVNLHKKSGSGGSLSVSEVATLQMEFRYLAEASGRDEFWRPVEKIMKVLAKDRLPSGLAPYGLGMSNGQYMRTTIRMGSNADSYYEYLLKQYLQTAQTEQVLRNMYEDAMAGIRKYMLKTTPNKKLTYIAELQASGSSSNWRGVDSWSPDPKQEHLACFLAGSFMLGAVRVHRVDPTRPVSRPPLMSELTPTGQKDWKAGVAILDGCMDTLRTATGLSPEGVTFRTKEKPGPQENADERDWYINGAHQSVNPPYDARYMLRPEISESIFLAWRLTGVERYRTAAWKLFSAIERYCKLPEGGYATVMDVDDTNVKYIDKQETFFLSETLKYLYLTFADEAALDLTKVVFNTEAHPLPVFVPRRVKPMFAVNEYKRTGLADD</sequence>
<dbReference type="InterPro" id="IPR012341">
    <property type="entry name" value="6hp_glycosidase-like_sf"/>
</dbReference>
<dbReference type="PRINTS" id="PR00747">
    <property type="entry name" value="GLYHDRLASE47"/>
</dbReference>
<comment type="similarity">
    <text evidence="3 10">Belongs to the glycosyl hydrolase 47 family.</text>
</comment>
<evidence type="ECO:0000313" key="12">
    <source>
        <dbReference type="EMBL" id="GAT45228.1"/>
    </source>
</evidence>
<evidence type="ECO:0000256" key="5">
    <source>
        <dbReference type="ARBA" id="ARBA00022801"/>
    </source>
</evidence>
<comment type="cofactor">
    <cofactor evidence="1">
        <name>Ca(2+)</name>
        <dbReference type="ChEBI" id="CHEBI:29108"/>
    </cofactor>
</comment>
<comment type="catalytic activity">
    <reaction evidence="8">
        <text>N(4)-(alpha-D-Man-(1-&gt;2)-alpha-D-Man-(1-&gt;2)-alpha-D-Man-(1-&gt;3)-[alpha-D-Man-(1-&gt;3)-[alpha-D-Man-(1-&gt;2)-alpha-D-Man-(1-&gt;6)]-alpha-D-Man-(1-&gt;6)]-beta-D-Man-(1-&gt;4)-beta-D-GlcNAc-(1-&gt;4)-beta-D-GlcNAc)-L-asparaginyl-[protein] (N-glucan mannose isomer 8A1,2,3B1,3) + 3 H2O = N(4)-(alpha-D-Man-(1-&gt;3)-[alpha-D-Man-(1-&gt;3)-[alpha-D-Man-(1-&gt;6)]-alpha-D-Man-(1-&gt;6)]-beta-D-Man-(1-&gt;4)-beta-D-GlcNAc-(1-&gt;4)-beta-D-GlcNAc)-L-asparaginyl-[protein] (N-glucan mannose isomer 5A1,2) + 3 beta-D-mannose</text>
        <dbReference type="Rhea" id="RHEA:56028"/>
        <dbReference type="Rhea" id="RHEA-COMP:14358"/>
        <dbReference type="Rhea" id="RHEA-COMP:14367"/>
        <dbReference type="ChEBI" id="CHEBI:15377"/>
        <dbReference type="ChEBI" id="CHEBI:28563"/>
        <dbReference type="ChEBI" id="CHEBI:59087"/>
        <dbReference type="ChEBI" id="CHEBI:60628"/>
        <dbReference type="EC" id="3.2.1.113"/>
    </reaction>
</comment>
<evidence type="ECO:0000256" key="3">
    <source>
        <dbReference type="ARBA" id="ARBA00007658"/>
    </source>
</evidence>
<evidence type="ECO:0000256" key="8">
    <source>
        <dbReference type="ARBA" id="ARBA00047669"/>
    </source>
</evidence>
<evidence type="ECO:0000256" key="1">
    <source>
        <dbReference type="ARBA" id="ARBA00001913"/>
    </source>
</evidence>
<keyword evidence="4" id="KW-0479">Metal-binding</keyword>
<protein>
    <recommendedName>
        <fullName evidence="10">alpha-1,2-Mannosidase</fullName>
        <ecNumber evidence="10">3.2.1.-</ecNumber>
    </recommendedName>
</protein>
<name>A0ABQ0L2D7_MYCCL</name>
<dbReference type="EC" id="3.2.1.-" evidence="10"/>
<comment type="catalytic activity">
    <reaction evidence="9">
        <text>N(4)-(alpha-D-Man-(1-&gt;2)-alpha-D-Man-(1-&gt;2)-alpha-D-Man-(1-&gt;3)-[alpha-D-Man-(1-&gt;2)-alpha-D-Man-(1-&gt;3)-[alpha-D-Man-(1-&gt;2)-alpha-D-Man-(1-&gt;6)]-alpha-D-Man-(1-&gt;6)]-beta-D-Man-(1-&gt;4)-beta-D-GlcNAc-(1-&gt;4)-beta-D-GlcNAc)-L-asparaginyl-[protein] (N-glucan mannose isomer 9A1,2,3B1,2,3) + 4 H2O = N(4)-(alpha-D-Man-(1-&gt;3)-[alpha-D-Man-(1-&gt;3)-[alpha-D-Man-(1-&gt;6)]-alpha-D-Man-(1-&gt;6)]-beta-D-Man-(1-&gt;4)-beta-D-GlcNAc-(1-&gt;4)-beta-D-GlcNAc)-L-asparaginyl-[protein] (N-glucan mannose isomer 5A1,2) + 4 beta-D-mannose</text>
        <dbReference type="Rhea" id="RHEA:56008"/>
        <dbReference type="Rhea" id="RHEA-COMP:14356"/>
        <dbReference type="Rhea" id="RHEA-COMP:14367"/>
        <dbReference type="ChEBI" id="CHEBI:15377"/>
        <dbReference type="ChEBI" id="CHEBI:28563"/>
        <dbReference type="ChEBI" id="CHEBI:59087"/>
        <dbReference type="ChEBI" id="CHEBI:139493"/>
        <dbReference type="EC" id="3.2.1.113"/>
    </reaction>
</comment>
<evidence type="ECO:0000256" key="11">
    <source>
        <dbReference type="SAM" id="MobiDB-lite"/>
    </source>
</evidence>
<evidence type="ECO:0000256" key="10">
    <source>
        <dbReference type="RuleBase" id="RU361193"/>
    </source>
</evidence>
<dbReference type="SUPFAM" id="SSF48225">
    <property type="entry name" value="Seven-hairpin glycosidases"/>
    <property type="match status" value="1"/>
</dbReference>
<dbReference type="Gene3D" id="1.50.10.10">
    <property type="match status" value="1"/>
</dbReference>
<dbReference type="GO" id="GO:0016787">
    <property type="term" value="F:hydrolase activity"/>
    <property type="evidence" value="ECO:0007669"/>
    <property type="project" value="UniProtKB-KW"/>
</dbReference>
<keyword evidence="5 10" id="KW-0378">Hydrolase</keyword>
<keyword evidence="13" id="KW-1185">Reference proteome</keyword>
<comment type="pathway">
    <text evidence="2">Protein modification; protein glycosylation.</text>
</comment>
<evidence type="ECO:0000256" key="7">
    <source>
        <dbReference type="ARBA" id="ARBA00023157"/>
    </source>
</evidence>
<dbReference type="InterPro" id="IPR036026">
    <property type="entry name" value="Seven-hairpin_glycosidases"/>
</dbReference>
<dbReference type="InterPro" id="IPR001382">
    <property type="entry name" value="Glyco_hydro_47"/>
</dbReference>
<dbReference type="EMBL" id="DF841007">
    <property type="protein sequence ID" value="GAT45228.1"/>
    <property type="molecule type" value="Genomic_DNA"/>
</dbReference>